<evidence type="ECO:0000256" key="2">
    <source>
        <dbReference type="PROSITE-ProRule" id="PRU00335"/>
    </source>
</evidence>
<dbReference type="Pfam" id="PF00440">
    <property type="entry name" value="TetR_N"/>
    <property type="match status" value="1"/>
</dbReference>
<dbReference type="PANTHER" id="PTHR43479:SF11">
    <property type="entry name" value="ACREF_ENVCD OPERON REPRESSOR-RELATED"/>
    <property type="match status" value="1"/>
</dbReference>
<evidence type="ECO:0000259" key="3">
    <source>
        <dbReference type="PROSITE" id="PS50977"/>
    </source>
</evidence>
<evidence type="ECO:0000313" key="5">
    <source>
        <dbReference type="Proteomes" id="UP000515856"/>
    </source>
</evidence>
<dbReference type="EMBL" id="CP060636">
    <property type="protein sequence ID" value="QNM11052.1"/>
    <property type="molecule type" value="Genomic_DNA"/>
</dbReference>
<gene>
    <name evidence="4" type="ORF">H9Q80_12320</name>
</gene>
<reference evidence="4 5" key="1">
    <citation type="submission" date="2020-08" db="EMBL/GenBank/DDBJ databases">
        <authorList>
            <person name="Liu C."/>
            <person name="Sun Q."/>
        </authorList>
    </citation>
    <scope>NUCLEOTIDE SEQUENCE [LARGE SCALE GENOMIC DNA]</scope>
    <source>
        <strain evidence="4 5">NSJ-61</strain>
    </source>
</reference>
<dbReference type="InterPro" id="IPR001647">
    <property type="entry name" value="HTH_TetR"/>
</dbReference>
<dbReference type="RefSeq" id="WP_117453860.1">
    <property type="nucleotide sequence ID" value="NZ_CP060636.1"/>
</dbReference>
<evidence type="ECO:0000313" key="4">
    <source>
        <dbReference type="EMBL" id="QNM11052.1"/>
    </source>
</evidence>
<dbReference type="InterPro" id="IPR050624">
    <property type="entry name" value="HTH-type_Tx_Regulator"/>
</dbReference>
<dbReference type="PANTHER" id="PTHR43479">
    <property type="entry name" value="ACREF/ENVCD OPERON REPRESSOR-RELATED"/>
    <property type="match status" value="1"/>
</dbReference>
<dbReference type="AlphaFoldDB" id="A0A7G9GJS0"/>
<dbReference type="KEGG" id="ehn:H9Q80_12320"/>
<protein>
    <submittedName>
        <fullName evidence="4">TetR/AcrR family transcriptional regulator</fullName>
    </submittedName>
</protein>
<dbReference type="InterPro" id="IPR009057">
    <property type="entry name" value="Homeodomain-like_sf"/>
</dbReference>
<dbReference type="GO" id="GO:0003677">
    <property type="term" value="F:DNA binding"/>
    <property type="evidence" value="ECO:0007669"/>
    <property type="project" value="UniProtKB-UniRule"/>
</dbReference>
<proteinExistence type="predicted"/>
<name>A0A7G9GJS0_9FIRM</name>
<dbReference type="PROSITE" id="PS50977">
    <property type="entry name" value="HTH_TETR_2"/>
    <property type="match status" value="1"/>
</dbReference>
<keyword evidence="5" id="KW-1185">Reference proteome</keyword>
<dbReference type="SUPFAM" id="SSF46689">
    <property type="entry name" value="Homeodomain-like"/>
    <property type="match status" value="1"/>
</dbReference>
<accession>A0A7G9GJS0</accession>
<dbReference type="Proteomes" id="UP000515856">
    <property type="component" value="Chromosome"/>
</dbReference>
<organism evidence="4 5">
    <name type="scientific">[Eubacterium] hominis</name>
    <dbReference type="NCBI Taxonomy" id="2764325"/>
    <lineage>
        <taxon>Bacteria</taxon>
        <taxon>Bacillati</taxon>
        <taxon>Bacillota</taxon>
        <taxon>Erysipelotrichia</taxon>
        <taxon>Erysipelotrichales</taxon>
        <taxon>Erysipelotrichaceae</taxon>
        <taxon>Amedibacillus</taxon>
    </lineage>
</organism>
<feature type="DNA-binding region" description="H-T-H motif" evidence="2">
    <location>
        <begin position="30"/>
        <end position="49"/>
    </location>
</feature>
<dbReference type="Gene3D" id="1.10.357.10">
    <property type="entry name" value="Tetracycline Repressor, domain 2"/>
    <property type="match status" value="1"/>
</dbReference>
<evidence type="ECO:0000256" key="1">
    <source>
        <dbReference type="ARBA" id="ARBA00023125"/>
    </source>
</evidence>
<keyword evidence="1 2" id="KW-0238">DNA-binding</keyword>
<sequence length="199" mass="23928">MDKKKSERTKEKILYTIEELMKQKDITDINIREICKNAQISIGTFYLYFPCKEAAVLYCYRKADEIFESLELKEDAISNIEKIMDIYVHMVTLHDIRSIKQLYICHIKYYDPYFFSEERPVFIRLYEEIDKIILDINKSKNMAMKILTMARGLIYHVCCIDEANIHDNWYEKSISELMQYTKFLFIQKQAEDSDFNDNK</sequence>
<feature type="domain" description="HTH tetR-type" evidence="3">
    <location>
        <begin position="7"/>
        <end position="67"/>
    </location>
</feature>